<proteinExistence type="predicted"/>
<feature type="transmembrane region" description="Helical" evidence="1">
    <location>
        <begin position="7"/>
        <end position="29"/>
    </location>
</feature>
<name>A0A367VCT3_9PROT</name>
<organism evidence="2 3">
    <name type="scientific">Thalassospira profundimaris</name>
    <dbReference type="NCBI Taxonomy" id="502049"/>
    <lineage>
        <taxon>Bacteria</taxon>
        <taxon>Pseudomonadati</taxon>
        <taxon>Pseudomonadota</taxon>
        <taxon>Alphaproteobacteria</taxon>
        <taxon>Rhodospirillales</taxon>
        <taxon>Thalassospiraceae</taxon>
        <taxon>Thalassospira</taxon>
    </lineage>
</organism>
<sequence length="130" mass="14355">MIAKIAIYLGMSALHAVRFLPSVIIFAHYSWGLAGADVPKGVMLGISYVVIALIAISVLDFWLFAISTVLFVAADLALMWGLAILVTKVLFQFSWSLYFFNGFAYWVLLYGLGLGTMLAMRKFFGLSKAM</sequence>
<feature type="transmembrane region" description="Helical" evidence="1">
    <location>
        <begin position="69"/>
        <end position="91"/>
    </location>
</feature>
<gene>
    <name evidence="2" type="ORF">TH6_08190</name>
</gene>
<feature type="transmembrane region" description="Helical" evidence="1">
    <location>
        <begin position="103"/>
        <end position="120"/>
    </location>
</feature>
<comment type="caution">
    <text evidence="2">The sequence shown here is derived from an EMBL/GenBank/DDBJ whole genome shotgun (WGS) entry which is preliminary data.</text>
</comment>
<evidence type="ECO:0000256" key="1">
    <source>
        <dbReference type="SAM" id="Phobius"/>
    </source>
</evidence>
<dbReference type="AlphaFoldDB" id="A0A367VCT3"/>
<protein>
    <submittedName>
        <fullName evidence="2">Uncharacterized protein</fullName>
    </submittedName>
</protein>
<keyword evidence="1" id="KW-0472">Membrane</keyword>
<dbReference type="Proteomes" id="UP000253061">
    <property type="component" value="Unassembled WGS sequence"/>
</dbReference>
<dbReference type="RefSeq" id="WP_062955311.1">
    <property type="nucleotide sequence ID" value="NZ_JPWB01000003.1"/>
</dbReference>
<feature type="transmembrane region" description="Helical" evidence="1">
    <location>
        <begin position="41"/>
        <end position="62"/>
    </location>
</feature>
<evidence type="ECO:0000313" key="3">
    <source>
        <dbReference type="Proteomes" id="UP000253061"/>
    </source>
</evidence>
<reference evidence="2 3" key="1">
    <citation type="submission" date="2014-07" db="EMBL/GenBank/DDBJ databases">
        <title>Draft genome sequence of Thalassospira profundimaris R8-17.</title>
        <authorList>
            <person name="Lai Q."/>
            <person name="Shao Z."/>
        </authorList>
    </citation>
    <scope>NUCLEOTIDE SEQUENCE [LARGE SCALE GENOMIC DNA]</scope>
    <source>
        <strain evidence="2 3">R8-17</strain>
    </source>
</reference>
<keyword evidence="1" id="KW-0812">Transmembrane</keyword>
<keyword evidence="1" id="KW-1133">Transmembrane helix</keyword>
<dbReference type="EMBL" id="JPWB01000003">
    <property type="protein sequence ID" value="RCK23014.1"/>
    <property type="molecule type" value="Genomic_DNA"/>
</dbReference>
<accession>A0A367VCT3</accession>
<evidence type="ECO:0000313" key="2">
    <source>
        <dbReference type="EMBL" id="RCK23014.1"/>
    </source>
</evidence>